<name>X0ZNJ6_9ZZZZ</name>
<gene>
    <name evidence="4" type="ORF">S01H4_15675</name>
</gene>
<dbReference type="PANTHER" id="PTHR36577">
    <property type="entry name" value="DUF521 DOMAIN PROTEIN (AFU_ORTHOLOGUE AFUA_6G00490)"/>
    <property type="match status" value="1"/>
</dbReference>
<dbReference type="PANTHER" id="PTHR36577:SF3">
    <property type="entry name" value="DUF521 DOMAIN PROTEIN (AFU_ORTHOLOGUE AFUA_6G00490)"/>
    <property type="match status" value="1"/>
</dbReference>
<evidence type="ECO:0000313" key="4">
    <source>
        <dbReference type="EMBL" id="GAG70954.1"/>
    </source>
</evidence>
<keyword evidence="2" id="KW-0456">Lyase</keyword>
<feature type="non-terminal residue" evidence="4">
    <location>
        <position position="208"/>
    </location>
</feature>
<evidence type="ECO:0000256" key="2">
    <source>
        <dbReference type="ARBA" id="ARBA00023239"/>
    </source>
</evidence>
<proteinExistence type="predicted"/>
<organism evidence="4">
    <name type="scientific">marine sediment metagenome</name>
    <dbReference type="NCBI Taxonomy" id="412755"/>
    <lineage>
        <taxon>unclassified sequences</taxon>
        <taxon>metagenomes</taxon>
        <taxon>ecological metagenomes</taxon>
    </lineage>
</organism>
<evidence type="ECO:0000256" key="1">
    <source>
        <dbReference type="ARBA" id="ARBA00023004"/>
    </source>
</evidence>
<reference evidence="4" key="1">
    <citation type="journal article" date="2014" name="Front. Microbiol.">
        <title>High frequency of phylogenetically diverse reductive dehalogenase-homologous genes in deep subseafloor sedimentary metagenomes.</title>
        <authorList>
            <person name="Kawai M."/>
            <person name="Futagami T."/>
            <person name="Toyoda A."/>
            <person name="Takaki Y."/>
            <person name="Nishi S."/>
            <person name="Hori S."/>
            <person name="Arai W."/>
            <person name="Tsubouchi T."/>
            <person name="Morono Y."/>
            <person name="Uchiyama I."/>
            <person name="Ito T."/>
            <person name="Fujiyama A."/>
            <person name="Inagaki F."/>
            <person name="Takami H."/>
        </authorList>
    </citation>
    <scope>NUCLEOTIDE SEQUENCE</scope>
    <source>
        <strain evidence="4">Expedition CK06-06</strain>
    </source>
</reference>
<accession>X0ZNJ6</accession>
<dbReference type="EMBL" id="BART01006869">
    <property type="protein sequence ID" value="GAG70954.1"/>
    <property type="molecule type" value="Genomic_DNA"/>
</dbReference>
<dbReference type="InterPro" id="IPR007506">
    <property type="entry name" value="PMDh-L-like_dom"/>
</dbReference>
<keyword evidence="1" id="KW-0408">Iron</keyword>
<protein>
    <recommendedName>
        <fullName evidence="3">Phosphomevalonate dehydratase large subunit-like domain-containing protein</fullName>
    </recommendedName>
</protein>
<sequence>MGLVLTPEEKEMLEGKHGKATQKAMEIITTLGEIYGAKRLIPVASVQIAGVSYHNLGEAGLEYLSEIAEDGRVRVLTTLNPAGMDMLEWKKHGISEDFAMSQERVIDAFEKMGVITTCTCTPYLIGNLPHYGEHIAWAESSAVCFANSVIGALTNREGGPSALATALTGKTAEYGFHLDENRVAQVKYDVQAELKDTDDFGLLGHVIG</sequence>
<evidence type="ECO:0000259" key="3">
    <source>
        <dbReference type="Pfam" id="PF04412"/>
    </source>
</evidence>
<feature type="domain" description="Phosphomevalonate dehydratase large subunit-like" evidence="3">
    <location>
        <begin position="4"/>
        <end position="208"/>
    </location>
</feature>
<dbReference type="GO" id="GO:0016829">
    <property type="term" value="F:lyase activity"/>
    <property type="evidence" value="ECO:0007669"/>
    <property type="project" value="UniProtKB-KW"/>
</dbReference>
<comment type="caution">
    <text evidence="4">The sequence shown here is derived from an EMBL/GenBank/DDBJ whole genome shotgun (WGS) entry which is preliminary data.</text>
</comment>
<dbReference type="Pfam" id="PF04412">
    <property type="entry name" value="AcnX"/>
    <property type="match status" value="1"/>
</dbReference>
<dbReference type="AlphaFoldDB" id="X0ZNJ6"/>